<proteinExistence type="predicted"/>
<dbReference type="EMBL" id="KX700464">
    <property type="protein sequence ID" value="APD74420.1"/>
    <property type="molecule type" value="Genomic_DNA"/>
</dbReference>
<comment type="function">
    <text evidence="1">VSG forms a coat on the surface of the parasite. The trypanosome evades the immune response of the host by expressing a series of antigenically distinct VSGs from an estimated 1000 VSG genes.</text>
</comment>
<reference evidence="10" key="1">
    <citation type="submission" date="2016-08" db="EMBL/GenBank/DDBJ databases">
        <title>VSG repertoire of Trypanosoma brucei EATRO 1125.</title>
        <authorList>
            <person name="Cross G.A."/>
        </authorList>
    </citation>
    <scope>NUCLEOTIDE SEQUENCE</scope>
    <source>
        <strain evidence="10">EATRO 1125</strain>
    </source>
</reference>
<keyword evidence="5" id="KW-0732">Signal</keyword>
<dbReference type="GO" id="GO:0005886">
    <property type="term" value="C:plasma membrane"/>
    <property type="evidence" value="ECO:0007669"/>
    <property type="project" value="UniProtKB-SubCell"/>
</dbReference>
<dbReference type="AlphaFoldDB" id="A0A1J0R9F4"/>
<keyword evidence="8" id="KW-0449">Lipoprotein</keyword>
<keyword evidence="4" id="KW-0336">GPI-anchor</keyword>
<evidence type="ECO:0000256" key="8">
    <source>
        <dbReference type="ARBA" id="ARBA00023288"/>
    </source>
</evidence>
<comment type="subcellular location">
    <subcellularLocation>
        <location evidence="2">Cell membrane</location>
        <topology evidence="2">Lipid-anchor</topology>
        <topology evidence="2">GPI-anchor</topology>
    </subcellularLocation>
</comment>
<evidence type="ECO:0000256" key="6">
    <source>
        <dbReference type="ARBA" id="ARBA00023136"/>
    </source>
</evidence>
<dbReference type="InterPro" id="IPR025932">
    <property type="entry name" value="Trypano_VSG_B_N_dom"/>
</dbReference>
<evidence type="ECO:0000256" key="7">
    <source>
        <dbReference type="ARBA" id="ARBA00023180"/>
    </source>
</evidence>
<evidence type="ECO:0000256" key="4">
    <source>
        <dbReference type="ARBA" id="ARBA00022622"/>
    </source>
</evidence>
<evidence type="ECO:0000256" key="5">
    <source>
        <dbReference type="ARBA" id="ARBA00022729"/>
    </source>
</evidence>
<evidence type="ECO:0000256" key="3">
    <source>
        <dbReference type="ARBA" id="ARBA00022475"/>
    </source>
</evidence>
<keyword evidence="7" id="KW-0325">Glycoprotein</keyword>
<keyword evidence="3" id="KW-1003">Cell membrane</keyword>
<feature type="domain" description="Trypanosome variant surface glycoprotein B-type N-terminal" evidence="9">
    <location>
        <begin position="19"/>
        <end position="206"/>
    </location>
</feature>
<accession>A0A1J0R9F4</accession>
<sequence>MRTKSTPSSRRPFTDLKWDAKEVKKAGGTRQAVCGPSDVAGGANATNSLAMDLHCICGKHSSEASGHKACREDWSCTAVATTDWNPASDASIIITDLQSATYKQQQKDIQSRAKSSDKHFLIRISVARGTNGAKRRMLGTLDTTGADQCTGYQDSTNGPCVQYKAAHLTGADVSIPWFAALKTAHEKWEAATTAIGDIRRLEAQLKALNVTANSLQLETKTPHKKDVTVQAEAETLTSKQKQCQAIEKAVLCK</sequence>
<evidence type="ECO:0000256" key="2">
    <source>
        <dbReference type="ARBA" id="ARBA00004609"/>
    </source>
</evidence>
<evidence type="ECO:0000256" key="1">
    <source>
        <dbReference type="ARBA" id="ARBA00002523"/>
    </source>
</evidence>
<protein>
    <submittedName>
        <fullName evidence="10">Variant surface glycoprotein 1125.3034</fullName>
    </submittedName>
</protein>
<evidence type="ECO:0000259" key="9">
    <source>
        <dbReference type="Pfam" id="PF13206"/>
    </source>
</evidence>
<evidence type="ECO:0000313" key="10">
    <source>
        <dbReference type="EMBL" id="APD74420.1"/>
    </source>
</evidence>
<dbReference type="Pfam" id="PF13206">
    <property type="entry name" value="VSG_B"/>
    <property type="match status" value="1"/>
</dbReference>
<organism evidence="10">
    <name type="scientific">Trypanosoma brucei</name>
    <dbReference type="NCBI Taxonomy" id="5691"/>
    <lineage>
        <taxon>Eukaryota</taxon>
        <taxon>Discoba</taxon>
        <taxon>Euglenozoa</taxon>
        <taxon>Kinetoplastea</taxon>
        <taxon>Metakinetoplastina</taxon>
        <taxon>Trypanosomatida</taxon>
        <taxon>Trypanosomatidae</taxon>
        <taxon>Trypanosoma</taxon>
    </lineage>
</organism>
<dbReference type="GO" id="GO:0098552">
    <property type="term" value="C:side of membrane"/>
    <property type="evidence" value="ECO:0007669"/>
    <property type="project" value="UniProtKB-KW"/>
</dbReference>
<name>A0A1J0R9F4_9TRYP</name>
<keyword evidence="6" id="KW-0472">Membrane</keyword>